<feature type="region of interest" description="Disordered" evidence="1">
    <location>
        <begin position="34"/>
        <end position="73"/>
    </location>
</feature>
<gene>
    <name evidence="2" type="ORF">HDK90DRAFT_468528</name>
</gene>
<keyword evidence="3" id="KW-1185">Reference proteome</keyword>
<evidence type="ECO:0000313" key="3">
    <source>
        <dbReference type="Proteomes" id="UP001492380"/>
    </source>
</evidence>
<reference evidence="2 3" key="1">
    <citation type="submission" date="2024-04" db="EMBL/GenBank/DDBJ databases">
        <title>Phyllosticta paracitricarpa is synonymous to the EU quarantine fungus P. citricarpa based on phylogenomic analyses.</title>
        <authorList>
            <consortium name="Lawrence Berkeley National Laboratory"/>
            <person name="Van Ingen-Buijs V.A."/>
            <person name="Van Westerhoven A.C."/>
            <person name="Haridas S."/>
            <person name="Skiadas P."/>
            <person name="Martin F."/>
            <person name="Groenewald J.Z."/>
            <person name="Crous P.W."/>
            <person name="Seidl M.F."/>
        </authorList>
    </citation>
    <scope>NUCLEOTIDE SEQUENCE [LARGE SCALE GENOMIC DNA]</scope>
    <source>
        <strain evidence="2 3">CBS 123374</strain>
    </source>
</reference>
<dbReference type="Proteomes" id="UP001492380">
    <property type="component" value="Unassembled WGS sequence"/>
</dbReference>
<dbReference type="EMBL" id="JBBWRZ010000009">
    <property type="protein sequence ID" value="KAK8229030.1"/>
    <property type="molecule type" value="Genomic_DNA"/>
</dbReference>
<protein>
    <recommendedName>
        <fullName evidence="4">F-box domain-containing protein</fullName>
    </recommendedName>
</protein>
<evidence type="ECO:0000313" key="2">
    <source>
        <dbReference type="EMBL" id="KAK8229030.1"/>
    </source>
</evidence>
<accession>A0ABR1YGR2</accession>
<evidence type="ECO:0008006" key="4">
    <source>
        <dbReference type="Google" id="ProtNLM"/>
    </source>
</evidence>
<comment type="caution">
    <text evidence="2">The sequence shown here is derived from an EMBL/GenBank/DDBJ whole genome shotgun (WGS) entry which is preliminary data.</text>
</comment>
<evidence type="ECO:0000256" key="1">
    <source>
        <dbReference type="SAM" id="MobiDB-lite"/>
    </source>
</evidence>
<organism evidence="2 3">
    <name type="scientific">Phyllosticta capitalensis</name>
    <dbReference type="NCBI Taxonomy" id="121624"/>
    <lineage>
        <taxon>Eukaryota</taxon>
        <taxon>Fungi</taxon>
        <taxon>Dikarya</taxon>
        <taxon>Ascomycota</taxon>
        <taxon>Pezizomycotina</taxon>
        <taxon>Dothideomycetes</taxon>
        <taxon>Dothideomycetes incertae sedis</taxon>
        <taxon>Botryosphaeriales</taxon>
        <taxon>Phyllostictaceae</taxon>
        <taxon>Phyllosticta</taxon>
    </lineage>
</organism>
<proteinExistence type="predicted"/>
<feature type="compositionally biased region" description="Low complexity" evidence="1">
    <location>
        <begin position="46"/>
        <end position="61"/>
    </location>
</feature>
<name>A0ABR1YGR2_9PEZI</name>
<sequence>MFSALSSSIQGTLQRFHRMMEHALDEALDAADEALRPPQGRGGDDASSSSSAAATASASTAGHQNPNPARAADFTPLVGDVHAVKRALMRPPCSLPIELVISILDYAEYWPVLARAERHDRVRYTAATTPGNSVADLYLASPPLPVPEGEDGELVRATPREVRFCIRSRDQGWVSQDRRGLAIGCRSVHPYEHSYSWFDASIIRPTSSIGPSTAIPPALPHLDYDTNPVAKPADAVQQFASASLRFVPRTLAKQRENEETGLLEEVHETEEVGLWKLQSNRVAERGYRVHRILWKEGDGGDADGFVEALQAGDKVGVWARAMFPGWANEVDGMAIEVRGSVI</sequence>